<feature type="region of interest" description="Disordered" evidence="1">
    <location>
        <begin position="52"/>
        <end position="71"/>
    </location>
</feature>
<proteinExistence type="predicted"/>
<keyword evidence="3" id="KW-1185">Reference proteome</keyword>
<name>A0A137PAI1_CONC2</name>
<reference evidence="2 3" key="1">
    <citation type="journal article" date="2015" name="Genome Biol. Evol.">
        <title>Phylogenomic analyses indicate that early fungi evolved digesting cell walls of algal ancestors of land plants.</title>
        <authorList>
            <person name="Chang Y."/>
            <person name="Wang S."/>
            <person name="Sekimoto S."/>
            <person name="Aerts A.L."/>
            <person name="Choi C."/>
            <person name="Clum A."/>
            <person name="LaButti K.M."/>
            <person name="Lindquist E.A."/>
            <person name="Yee Ngan C."/>
            <person name="Ohm R.A."/>
            <person name="Salamov A.A."/>
            <person name="Grigoriev I.V."/>
            <person name="Spatafora J.W."/>
            <person name="Berbee M.L."/>
        </authorList>
    </citation>
    <scope>NUCLEOTIDE SEQUENCE [LARGE SCALE GENOMIC DNA]</scope>
    <source>
        <strain evidence="2 3">NRRL 28638</strain>
    </source>
</reference>
<gene>
    <name evidence="2" type="ORF">CONCODRAFT_16504</name>
</gene>
<dbReference type="AlphaFoldDB" id="A0A137PAI1"/>
<sequence length="120" mass="13137">MKFYLLQLLAKNKKVQALKLQPLHIPLNLTILLPLLPLHLLVTPTPLLLTESSTTTSSGASTQTQPSYPDVNTPQTAILAFANGANDGRKNVQNGATETLINARNLGYYLAISTFIYYLL</sequence>
<protein>
    <submittedName>
        <fullName evidence="2">Uncharacterized protein</fullName>
    </submittedName>
</protein>
<accession>A0A137PAI1</accession>
<feature type="compositionally biased region" description="Low complexity" evidence="1">
    <location>
        <begin position="52"/>
        <end position="67"/>
    </location>
</feature>
<dbReference type="EMBL" id="KQ964462">
    <property type="protein sequence ID" value="KXN72007.1"/>
    <property type="molecule type" value="Genomic_DNA"/>
</dbReference>
<evidence type="ECO:0000256" key="1">
    <source>
        <dbReference type="SAM" id="MobiDB-lite"/>
    </source>
</evidence>
<dbReference type="Proteomes" id="UP000070444">
    <property type="component" value="Unassembled WGS sequence"/>
</dbReference>
<evidence type="ECO:0000313" key="3">
    <source>
        <dbReference type="Proteomes" id="UP000070444"/>
    </source>
</evidence>
<organism evidence="2 3">
    <name type="scientific">Conidiobolus coronatus (strain ATCC 28846 / CBS 209.66 / NRRL 28638)</name>
    <name type="common">Delacroixia coronata</name>
    <dbReference type="NCBI Taxonomy" id="796925"/>
    <lineage>
        <taxon>Eukaryota</taxon>
        <taxon>Fungi</taxon>
        <taxon>Fungi incertae sedis</taxon>
        <taxon>Zoopagomycota</taxon>
        <taxon>Entomophthoromycotina</taxon>
        <taxon>Entomophthoromycetes</taxon>
        <taxon>Entomophthorales</taxon>
        <taxon>Ancylistaceae</taxon>
        <taxon>Conidiobolus</taxon>
    </lineage>
</organism>
<evidence type="ECO:0000313" key="2">
    <source>
        <dbReference type="EMBL" id="KXN72007.1"/>
    </source>
</evidence>